<comment type="subcellular location">
    <subcellularLocation>
        <location evidence="3">Endoplasmic reticulum membrane</location>
        <topology evidence="3">Multi-pass membrane protein</topology>
    </subcellularLocation>
    <subcellularLocation>
        <location evidence="2">Mitochondrion outer membrane</location>
    </subcellularLocation>
</comment>
<evidence type="ECO:0000256" key="2">
    <source>
        <dbReference type="ARBA" id="ARBA00004294"/>
    </source>
</evidence>
<dbReference type="InterPro" id="IPR023352">
    <property type="entry name" value="MAPEG-like_dom_sf"/>
</dbReference>
<evidence type="ECO:0000256" key="8">
    <source>
        <dbReference type="ARBA" id="ARBA00022787"/>
    </source>
</evidence>
<dbReference type="InterPro" id="IPR040162">
    <property type="entry name" value="MGST1-like"/>
</dbReference>
<sequence length="134" mass="15105">MANSSLSFDNPIFAQFAFYAAVVLLKTLAMSVYTIRFRLTKKPTFDEDVERVRRCHLNDLENVLPFVLLGILYVTTGPDPGTAAFYFRMFAACRIMHTIAYLTPLPQPSRVLMFIGGHFVNMRLAVTVLTSGSF</sequence>
<keyword evidence="7 17" id="KW-0812">Transmembrane</keyword>
<evidence type="ECO:0000313" key="18">
    <source>
        <dbReference type="EMBL" id="KAJ8300485.1"/>
    </source>
</evidence>
<dbReference type="EMBL" id="JARBDR010000919">
    <property type="protein sequence ID" value="KAJ8300485.1"/>
    <property type="molecule type" value="Genomic_DNA"/>
</dbReference>
<comment type="function">
    <text evidence="1">Conjugation of reduced glutathione to a wide number of exogenous and endogenous hydrophobic electrophiles.</text>
</comment>
<dbReference type="Proteomes" id="UP001217089">
    <property type="component" value="Unassembled WGS sequence"/>
</dbReference>
<evidence type="ECO:0000256" key="16">
    <source>
        <dbReference type="ARBA" id="ARBA00049385"/>
    </source>
</evidence>
<comment type="catalytic activity">
    <reaction evidence="16">
        <text>RX + glutathione = an S-substituted glutathione + a halide anion + H(+)</text>
        <dbReference type="Rhea" id="RHEA:16437"/>
        <dbReference type="ChEBI" id="CHEBI:15378"/>
        <dbReference type="ChEBI" id="CHEBI:16042"/>
        <dbReference type="ChEBI" id="CHEBI:17792"/>
        <dbReference type="ChEBI" id="CHEBI:57925"/>
        <dbReference type="ChEBI" id="CHEBI:90779"/>
        <dbReference type="EC" id="2.5.1.18"/>
    </reaction>
    <physiologicalReaction direction="left-to-right" evidence="16">
        <dbReference type="Rhea" id="RHEA:16438"/>
    </physiologicalReaction>
</comment>
<keyword evidence="12" id="KW-0496">Mitochondrion</keyword>
<accession>A0ABQ9E5T2</accession>
<keyword evidence="10 17" id="KW-1133">Transmembrane helix</keyword>
<keyword evidence="6" id="KW-0808">Transferase</keyword>
<dbReference type="PANTHER" id="PTHR10689">
    <property type="entry name" value="MICROSOMAL GLUTATHIONE S-TRANSFERASE 1"/>
    <property type="match status" value="1"/>
</dbReference>
<evidence type="ECO:0000256" key="4">
    <source>
        <dbReference type="ARBA" id="ARBA00010459"/>
    </source>
</evidence>
<feature type="transmembrane region" description="Helical" evidence="17">
    <location>
        <begin position="12"/>
        <end position="35"/>
    </location>
</feature>
<evidence type="ECO:0000256" key="9">
    <source>
        <dbReference type="ARBA" id="ARBA00022824"/>
    </source>
</evidence>
<keyword evidence="8" id="KW-1000">Mitochondrion outer membrane</keyword>
<evidence type="ECO:0000256" key="17">
    <source>
        <dbReference type="SAM" id="Phobius"/>
    </source>
</evidence>
<keyword evidence="11" id="KW-0007">Acetylation</keyword>
<evidence type="ECO:0000256" key="7">
    <source>
        <dbReference type="ARBA" id="ARBA00022692"/>
    </source>
</evidence>
<proteinExistence type="inferred from homology"/>
<evidence type="ECO:0000256" key="15">
    <source>
        <dbReference type="ARBA" id="ARBA00039397"/>
    </source>
</evidence>
<evidence type="ECO:0000313" key="19">
    <source>
        <dbReference type="Proteomes" id="UP001217089"/>
    </source>
</evidence>
<gene>
    <name evidence="18" type="ORF">KUTeg_022004</name>
</gene>
<dbReference type="PANTHER" id="PTHR10689:SF6">
    <property type="entry name" value="MICROSOMAL GLUTATHIONE S-TRANSFERASE 1"/>
    <property type="match status" value="1"/>
</dbReference>
<dbReference type="Gene3D" id="1.20.120.550">
    <property type="entry name" value="Membrane associated eicosanoid/glutathione metabolism-like domain"/>
    <property type="match status" value="1"/>
</dbReference>
<dbReference type="EC" id="2.5.1.18" evidence="5"/>
<evidence type="ECO:0000256" key="11">
    <source>
        <dbReference type="ARBA" id="ARBA00022990"/>
    </source>
</evidence>
<evidence type="ECO:0000256" key="14">
    <source>
        <dbReference type="ARBA" id="ARBA00038540"/>
    </source>
</evidence>
<comment type="similarity">
    <text evidence="4">Belongs to the MAPEG family.</text>
</comment>
<reference evidence="18 19" key="1">
    <citation type="submission" date="2022-12" db="EMBL/GenBank/DDBJ databases">
        <title>Chromosome-level genome of Tegillarca granosa.</title>
        <authorList>
            <person name="Kim J."/>
        </authorList>
    </citation>
    <scope>NUCLEOTIDE SEQUENCE [LARGE SCALE GENOMIC DNA]</scope>
    <source>
        <strain evidence="18">Teg-2019</strain>
        <tissue evidence="18">Adductor muscle</tissue>
    </source>
</reference>
<dbReference type="SUPFAM" id="SSF161084">
    <property type="entry name" value="MAPEG domain-like"/>
    <property type="match status" value="1"/>
</dbReference>
<evidence type="ECO:0000256" key="5">
    <source>
        <dbReference type="ARBA" id="ARBA00012452"/>
    </source>
</evidence>
<organism evidence="18 19">
    <name type="scientific">Tegillarca granosa</name>
    <name type="common">Malaysian cockle</name>
    <name type="synonym">Anadara granosa</name>
    <dbReference type="NCBI Taxonomy" id="220873"/>
    <lineage>
        <taxon>Eukaryota</taxon>
        <taxon>Metazoa</taxon>
        <taxon>Spiralia</taxon>
        <taxon>Lophotrochozoa</taxon>
        <taxon>Mollusca</taxon>
        <taxon>Bivalvia</taxon>
        <taxon>Autobranchia</taxon>
        <taxon>Pteriomorphia</taxon>
        <taxon>Arcoida</taxon>
        <taxon>Arcoidea</taxon>
        <taxon>Arcidae</taxon>
        <taxon>Tegillarca</taxon>
    </lineage>
</organism>
<evidence type="ECO:0000256" key="13">
    <source>
        <dbReference type="ARBA" id="ARBA00023136"/>
    </source>
</evidence>
<evidence type="ECO:0000256" key="1">
    <source>
        <dbReference type="ARBA" id="ARBA00003701"/>
    </source>
</evidence>
<evidence type="ECO:0000256" key="10">
    <source>
        <dbReference type="ARBA" id="ARBA00022989"/>
    </source>
</evidence>
<evidence type="ECO:0000256" key="3">
    <source>
        <dbReference type="ARBA" id="ARBA00004477"/>
    </source>
</evidence>
<evidence type="ECO:0000256" key="6">
    <source>
        <dbReference type="ARBA" id="ARBA00022679"/>
    </source>
</evidence>
<comment type="subunit">
    <text evidence="14">Homotrimer; The trimer binds only one molecule of glutathione.</text>
</comment>
<evidence type="ECO:0000256" key="12">
    <source>
        <dbReference type="ARBA" id="ARBA00023128"/>
    </source>
</evidence>
<dbReference type="Pfam" id="PF01124">
    <property type="entry name" value="MAPEG"/>
    <property type="match status" value="1"/>
</dbReference>
<keyword evidence="19" id="KW-1185">Reference proteome</keyword>
<protein>
    <recommendedName>
        <fullName evidence="15">Microsomal glutathione S-transferase 1</fullName>
        <ecNumber evidence="5">2.5.1.18</ecNumber>
    </recommendedName>
</protein>
<keyword evidence="9" id="KW-0256">Endoplasmic reticulum</keyword>
<dbReference type="InterPro" id="IPR001129">
    <property type="entry name" value="Membr-assoc_MAPEG"/>
</dbReference>
<keyword evidence="13 17" id="KW-0472">Membrane</keyword>
<name>A0ABQ9E5T2_TEGGR</name>
<comment type="caution">
    <text evidence="18">The sequence shown here is derived from an EMBL/GenBank/DDBJ whole genome shotgun (WGS) entry which is preliminary data.</text>
</comment>